<evidence type="ECO:0000313" key="4">
    <source>
        <dbReference type="Proteomes" id="UP001148313"/>
    </source>
</evidence>
<name>A0ABT4VKP8_9HYPH</name>
<accession>A0ABT4VKP8</accession>
<dbReference type="InterPro" id="IPR004232">
    <property type="entry name" value="CN_Hdrtase_a/SCN_Hdrlase_g"/>
</dbReference>
<evidence type="ECO:0000259" key="2">
    <source>
        <dbReference type="Pfam" id="PF02979"/>
    </source>
</evidence>
<keyword evidence="4" id="KW-1185">Reference proteome</keyword>
<sequence>MTKLTPETAEAAKAELYNKVWTDEAFAARLESDPKAALAEFGGQIGDDVEIRVVRDTEKVKHVHIPSAPSEGEVSDRDLGQVQGGLTILVDTTTRPIGGCPVSFSNTFG</sequence>
<evidence type="ECO:0000313" key="3">
    <source>
        <dbReference type="EMBL" id="MDA4845169.1"/>
    </source>
</evidence>
<dbReference type="InterPro" id="IPR036648">
    <property type="entry name" value="CN_Hdrase_a/SCN_Hdrase_g_sf"/>
</dbReference>
<protein>
    <submittedName>
        <fullName evidence="3">Nitrile hydratase subunit alpha</fullName>
        <ecNumber evidence="3">4.2.1.84</ecNumber>
    </submittedName>
</protein>
<dbReference type="Pfam" id="PF02979">
    <property type="entry name" value="NHase_alpha"/>
    <property type="match status" value="1"/>
</dbReference>
<dbReference type="GO" id="GO:0018822">
    <property type="term" value="F:nitrile hydratase activity"/>
    <property type="evidence" value="ECO:0007669"/>
    <property type="project" value="UniProtKB-EC"/>
</dbReference>
<reference evidence="3" key="1">
    <citation type="submission" date="2022-11" db="EMBL/GenBank/DDBJ databases">
        <title>Hoeflea poritis sp. nov., isolated from scleractinian coral Porites lutea.</title>
        <authorList>
            <person name="Zhang G."/>
            <person name="Wei Q."/>
            <person name="Cai L."/>
        </authorList>
    </citation>
    <scope>NUCLEOTIDE SEQUENCE</scope>
    <source>
        <strain evidence="3">E7-10</strain>
    </source>
</reference>
<dbReference type="EMBL" id="JAPJZH010000003">
    <property type="protein sequence ID" value="MDA4845169.1"/>
    <property type="molecule type" value="Genomic_DNA"/>
</dbReference>
<dbReference type="Gene3D" id="3.90.330.10">
    <property type="entry name" value="Nitrile hydratase alpha /Thiocyanate hydrolase gamma"/>
    <property type="match status" value="1"/>
</dbReference>
<feature type="domain" description="Nitrile hydratase alpha/Thiocyanate hydrolase gamma" evidence="2">
    <location>
        <begin position="21"/>
        <end position="74"/>
    </location>
</feature>
<keyword evidence="3" id="KW-0456">Lyase</keyword>
<keyword evidence="1" id="KW-0479">Metal-binding</keyword>
<organism evidence="3 4">
    <name type="scientific">Hoeflea poritis</name>
    <dbReference type="NCBI Taxonomy" id="2993659"/>
    <lineage>
        <taxon>Bacteria</taxon>
        <taxon>Pseudomonadati</taxon>
        <taxon>Pseudomonadota</taxon>
        <taxon>Alphaproteobacteria</taxon>
        <taxon>Hyphomicrobiales</taxon>
        <taxon>Rhizobiaceae</taxon>
        <taxon>Hoeflea</taxon>
    </lineage>
</organism>
<gene>
    <name evidence="3" type="ORF">OOZ53_07385</name>
</gene>
<dbReference type="Proteomes" id="UP001148313">
    <property type="component" value="Unassembled WGS sequence"/>
</dbReference>
<dbReference type="RefSeq" id="WP_271088738.1">
    <property type="nucleotide sequence ID" value="NZ_JAPJZH010000003.1"/>
</dbReference>
<comment type="caution">
    <text evidence="3">The sequence shown here is derived from an EMBL/GenBank/DDBJ whole genome shotgun (WGS) entry which is preliminary data.</text>
</comment>
<proteinExistence type="predicted"/>
<dbReference type="SUPFAM" id="SSF56209">
    <property type="entry name" value="Nitrile hydratase alpha chain"/>
    <property type="match status" value="1"/>
</dbReference>
<evidence type="ECO:0000256" key="1">
    <source>
        <dbReference type="ARBA" id="ARBA00022723"/>
    </source>
</evidence>
<dbReference type="EC" id="4.2.1.84" evidence="3"/>